<dbReference type="PANTHER" id="PTHR10655">
    <property type="entry name" value="LYSOPHOSPHOLIPASE-RELATED"/>
    <property type="match status" value="1"/>
</dbReference>
<dbReference type="InterPro" id="IPR003140">
    <property type="entry name" value="PLipase/COase/thioEstase"/>
</dbReference>
<name>A0ABR0FR62_9PEZI</name>
<proteinExistence type="inferred from homology"/>
<dbReference type="Proteomes" id="UP001322138">
    <property type="component" value="Unassembled WGS sequence"/>
</dbReference>
<sequence length="264" mass="28872">MPPRIPSPSDFSQFPLIQLHPPSPPESTTTFLIVLHGLGDNPVSFCNFPKSLNLPGTYAVTVRGVNPLPQGLVPEPVPENGCWHWGDDLLLDQRTGELDQDPGFQKAREALWELIGGVIVGRLGWGWRDVILFGYGQGGSVALGLGSELRRGQEKRVVDVSEGDGEGDGEGEKRELKGIVSVGGALPVSMIPTVGGRGKVTTPTLVLCGEGGEVIDDDAEEKLKEEFEDLRVVRWKGRRDDGMPRSREEVLPLMEFFAERLKHF</sequence>
<reference evidence="3 4" key="1">
    <citation type="journal article" date="2023" name="bioRxiv">
        <title>High-quality genome assemblies of four members of thePodospora anserinaspecies complex.</title>
        <authorList>
            <person name="Ament-Velasquez S.L."/>
            <person name="Vogan A.A."/>
            <person name="Wallerman O."/>
            <person name="Hartmann F."/>
            <person name="Gautier V."/>
            <person name="Silar P."/>
            <person name="Giraud T."/>
            <person name="Johannesson H."/>
        </authorList>
    </citation>
    <scope>NUCLEOTIDE SEQUENCE [LARGE SCALE GENOMIC DNA]</scope>
    <source>
        <strain evidence="3 4">CBS 112042</strain>
    </source>
</reference>
<evidence type="ECO:0000256" key="1">
    <source>
        <dbReference type="ARBA" id="ARBA00006499"/>
    </source>
</evidence>
<dbReference type="SUPFAM" id="SSF53474">
    <property type="entry name" value="alpha/beta-Hydrolases"/>
    <property type="match status" value="1"/>
</dbReference>
<dbReference type="GeneID" id="87895518"/>
<gene>
    <name evidence="3" type="ORF">QC761_203100</name>
</gene>
<dbReference type="EMBL" id="JAFFGZ010000004">
    <property type="protein sequence ID" value="KAK4645614.1"/>
    <property type="molecule type" value="Genomic_DNA"/>
</dbReference>
<dbReference type="InterPro" id="IPR029058">
    <property type="entry name" value="AB_hydrolase_fold"/>
</dbReference>
<dbReference type="Pfam" id="PF02230">
    <property type="entry name" value="Abhydrolase_2"/>
    <property type="match status" value="1"/>
</dbReference>
<dbReference type="PANTHER" id="PTHR10655:SF67">
    <property type="entry name" value="PHOSPHOLIPASE_CARBOXYLESTERASE SUPERFAMILY (AFU_ORTHOLOGUE AFUA_5G09340)"/>
    <property type="match status" value="1"/>
</dbReference>
<evidence type="ECO:0000259" key="2">
    <source>
        <dbReference type="Pfam" id="PF02230"/>
    </source>
</evidence>
<accession>A0ABR0FR62</accession>
<comment type="caution">
    <text evidence="3">The sequence shown here is derived from an EMBL/GenBank/DDBJ whole genome shotgun (WGS) entry which is preliminary data.</text>
</comment>
<evidence type="ECO:0000313" key="4">
    <source>
        <dbReference type="Proteomes" id="UP001322138"/>
    </source>
</evidence>
<evidence type="ECO:0000313" key="3">
    <source>
        <dbReference type="EMBL" id="KAK4645614.1"/>
    </source>
</evidence>
<keyword evidence="4" id="KW-1185">Reference proteome</keyword>
<dbReference type="InterPro" id="IPR050565">
    <property type="entry name" value="LYPA1-2/EST-like"/>
</dbReference>
<comment type="similarity">
    <text evidence="1">Belongs to the AB hydrolase superfamily. AB hydrolase 2 family.</text>
</comment>
<dbReference type="RefSeq" id="XP_062734590.1">
    <property type="nucleotide sequence ID" value="XM_062876036.1"/>
</dbReference>
<organism evidence="3 4">
    <name type="scientific">Podospora bellae-mahoneyi</name>
    <dbReference type="NCBI Taxonomy" id="2093777"/>
    <lineage>
        <taxon>Eukaryota</taxon>
        <taxon>Fungi</taxon>
        <taxon>Dikarya</taxon>
        <taxon>Ascomycota</taxon>
        <taxon>Pezizomycotina</taxon>
        <taxon>Sordariomycetes</taxon>
        <taxon>Sordariomycetidae</taxon>
        <taxon>Sordariales</taxon>
        <taxon>Podosporaceae</taxon>
        <taxon>Podospora</taxon>
    </lineage>
</organism>
<dbReference type="Gene3D" id="3.40.50.1820">
    <property type="entry name" value="alpha/beta hydrolase"/>
    <property type="match status" value="1"/>
</dbReference>
<feature type="domain" description="Phospholipase/carboxylesterase/thioesterase" evidence="2">
    <location>
        <begin position="25"/>
        <end position="150"/>
    </location>
</feature>
<protein>
    <recommendedName>
        <fullName evidence="2">Phospholipase/carboxylesterase/thioesterase domain-containing protein</fullName>
    </recommendedName>
</protein>